<dbReference type="AlphaFoldDB" id="A0A108U7K2"/>
<organism evidence="6 7">
    <name type="scientific">Lysobacter capsici AZ78</name>
    <dbReference type="NCBI Taxonomy" id="1444315"/>
    <lineage>
        <taxon>Bacteria</taxon>
        <taxon>Pseudomonadati</taxon>
        <taxon>Pseudomonadota</taxon>
        <taxon>Gammaproteobacteria</taxon>
        <taxon>Lysobacterales</taxon>
        <taxon>Lysobacteraceae</taxon>
        <taxon>Lysobacter</taxon>
    </lineage>
</organism>
<keyword evidence="4 5" id="KW-0472">Membrane</keyword>
<keyword evidence="2 5" id="KW-0812">Transmembrane</keyword>
<protein>
    <recommendedName>
        <fullName evidence="8">DoxX family protein</fullName>
    </recommendedName>
</protein>
<dbReference type="RefSeq" id="WP_036101749.1">
    <property type="nucleotide sequence ID" value="NZ_JAJA02000001.1"/>
</dbReference>
<keyword evidence="7" id="KW-1185">Reference proteome</keyword>
<evidence type="ECO:0000256" key="5">
    <source>
        <dbReference type="SAM" id="Phobius"/>
    </source>
</evidence>
<reference evidence="6 7" key="1">
    <citation type="journal article" date="2014" name="Genome Announc.">
        <title>Draft Genome Sequence of Lysobacter capsici AZ78, a Bacterium Antagonistic to Plant-Pathogenic Oomycetes.</title>
        <authorList>
            <person name="Puopolo G."/>
            <person name="Sonego P."/>
            <person name="Engelen K."/>
            <person name="Pertot I."/>
        </authorList>
    </citation>
    <scope>NUCLEOTIDE SEQUENCE [LARGE SCALE GENOMIC DNA]</scope>
    <source>
        <strain evidence="6 7">AZ78</strain>
    </source>
</reference>
<evidence type="ECO:0000313" key="6">
    <source>
        <dbReference type="EMBL" id="KWS04021.1"/>
    </source>
</evidence>
<feature type="transmembrane region" description="Helical" evidence="5">
    <location>
        <begin position="94"/>
        <end position="112"/>
    </location>
</feature>
<evidence type="ECO:0000256" key="3">
    <source>
        <dbReference type="ARBA" id="ARBA00022989"/>
    </source>
</evidence>
<evidence type="ECO:0000256" key="4">
    <source>
        <dbReference type="ARBA" id="ARBA00023136"/>
    </source>
</evidence>
<evidence type="ECO:0000313" key="7">
    <source>
        <dbReference type="Proteomes" id="UP000023435"/>
    </source>
</evidence>
<accession>A0A108U7K2</accession>
<dbReference type="EMBL" id="JAJA02000001">
    <property type="protein sequence ID" value="KWS04021.1"/>
    <property type="molecule type" value="Genomic_DNA"/>
</dbReference>
<dbReference type="Proteomes" id="UP000023435">
    <property type="component" value="Unassembled WGS sequence"/>
</dbReference>
<gene>
    <name evidence="6" type="ORF">AZ78_1570</name>
</gene>
<evidence type="ECO:0008006" key="8">
    <source>
        <dbReference type="Google" id="ProtNLM"/>
    </source>
</evidence>
<name>A0A108U7K2_9GAMM</name>
<dbReference type="OrthoDB" id="7960583at2"/>
<dbReference type="InterPro" id="IPR032808">
    <property type="entry name" value="DoxX"/>
</dbReference>
<dbReference type="Pfam" id="PF13564">
    <property type="entry name" value="DoxX_2"/>
    <property type="match status" value="1"/>
</dbReference>
<evidence type="ECO:0000256" key="2">
    <source>
        <dbReference type="ARBA" id="ARBA00022692"/>
    </source>
</evidence>
<sequence>MFQLYAYWISTALLCLLYMASAATYVVKTNWVRQALTELGYPGYLIPILTTVKILAVAAIVSRINVALSDLAYAGMFYHLLLSASAHLNARKPGGALPAAAGLVLLIASFMTQNAARELASPYAPAAVEHQVVN</sequence>
<proteinExistence type="predicted"/>
<comment type="caution">
    <text evidence="6">The sequence shown here is derived from an EMBL/GenBank/DDBJ whole genome shotgun (WGS) entry which is preliminary data.</text>
</comment>
<feature type="transmembrane region" description="Helical" evidence="5">
    <location>
        <begin position="46"/>
        <end position="64"/>
    </location>
</feature>
<keyword evidence="3 5" id="KW-1133">Transmembrane helix</keyword>
<feature type="transmembrane region" description="Helical" evidence="5">
    <location>
        <begin position="71"/>
        <end position="88"/>
    </location>
</feature>
<evidence type="ECO:0000256" key="1">
    <source>
        <dbReference type="ARBA" id="ARBA00004141"/>
    </source>
</evidence>
<dbReference type="GO" id="GO:0016020">
    <property type="term" value="C:membrane"/>
    <property type="evidence" value="ECO:0007669"/>
    <property type="project" value="UniProtKB-SubCell"/>
</dbReference>
<comment type="subcellular location">
    <subcellularLocation>
        <location evidence="1">Membrane</location>
        <topology evidence="1">Multi-pass membrane protein</topology>
    </subcellularLocation>
</comment>